<keyword evidence="4" id="KW-0326">Glycosidase</keyword>
<keyword evidence="9" id="KW-1185">Reference proteome</keyword>
<feature type="domain" description="Glycoside hydrolase family 31 TIM barrel" evidence="6">
    <location>
        <begin position="224"/>
        <end position="528"/>
    </location>
</feature>
<evidence type="ECO:0000256" key="5">
    <source>
        <dbReference type="SAM" id="MobiDB-lite"/>
    </source>
</evidence>
<dbReference type="Pfam" id="PF01055">
    <property type="entry name" value="Glyco_hydro_31_2nd"/>
    <property type="match status" value="1"/>
</dbReference>
<sequence>MKNYHFESRPVARPETVVSGANYRFTVLTDRLIRYEWSEDGQFEDRASTFAVNRDLSSKETKQNKTETDEEEEGAAAAVVVGTPKFQVVDHGEDGLEIINEYFHVSYDKKRFSPSGLLCTFAAKITLWGSQWRYNDDVGASQGFNLGGTARTLDGCDGRCDMGYGVLSRDGYAAVDDSKSMLFDGHGFVAGRRAGDRIDGYLFCHGLDYKGAMRDFYAVSGKQPLLPRWALGNWWSRYYRYRQDEYVGLMDRFKDEGVPMSVAVVDMDWHLVNDERVPHAGWTGYTWDDKLFPDPGQFGREMHSRNLKITLNDHPHHGIHHHEDAYLEMAEFLGLDTSRHKNPILFDPTSPKFMQAYLDILHRKLEDVACDFWWIDWQQGSFTKVPGIDPLWLLNHFHFLDNARGGKQRPIIFSRYAGPGSHRYPVGFSGDTVTTWASLEFQPEFTATASNIGYGWWSHDIGGHYGGTRDDELVTRWVQFGVFSPVMRLHSSNSRWSSKEPWLYRKESEAIIVDFMRLRHRLIPYLYTRNVLAGTEEGLPLVQPMYWLFPERDEAYSVPNQYFFGPELIVAPIVTPRDKRTNQAKVKVWLPPMHRHVDIFTGTVYDGDRELNMYRPLEGMPVLAHEGSIVPLDANPVPGNGGLNPDHFEVLVVIGRDGQASVLEDPADDSDQVKKESPSTGERGSLIQYHQDEGDLVAHVTGRTWTFRFLAVTDVPKGFKVCIDGDDRTGDAKVEIQKFPHTPSMLVRVPYVSDREKYAITVSLGPDPQLSVIDHRDRIERLLLDYQTEFDLKDKLWSIVDDRKSSINVKIGKLMSLSVDERLTEPVAELLLSDARGM</sequence>
<evidence type="ECO:0000256" key="3">
    <source>
        <dbReference type="ARBA" id="ARBA00012741"/>
    </source>
</evidence>
<dbReference type="GO" id="GO:0005975">
    <property type="term" value="P:carbohydrate metabolic process"/>
    <property type="evidence" value="ECO:0007669"/>
    <property type="project" value="InterPro"/>
</dbReference>
<dbReference type="GeneID" id="27333581"/>
<dbReference type="InterPro" id="IPR000322">
    <property type="entry name" value="Glyco_hydro_31_TIM"/>
</dbReference>
<dbReference type="InterPro" id="IPR017853">
    <property type="entry name" value="GH"/>
</dbReference>
<dbReference type="EMBL" id="KN847495">
    <property type="protein sequence ID" value="KIW16445.1"/>
    <property type="molecule type" value="Genomic_DNA"/>
</dbReference>
<comment type="catalytic activity">
    <reaction evidence="1">
        <text>Hydrolysis of terminal, non-reducing (1-&gt;4)-linked alpha-D-glucose residues with release of alpha-D-glucose.</text>
        <dbReference type="EC" id="3.2.1.20"/>
    </reaction>
</comment>
<evidence type="ECO:0000256" key="4">
    <source>
        <dbReference type="RuleBase" id="RU361185"/>
    </source>
</evidence>
<dbReference type="GO" id="GO:0006491">
    <property type="term" value="P:N-glycan processing"/>
    <property type="evidence" value="ECO:0007669"/>
    <property type="project" value="TreeGrafter"/>
</dbReference>
<dbReference type="GO" id="GO:0004558">
    <property type="term" value="F:alpha-1,4-glucosidase activity"/>
    <property type="evidence" value="ECO:0007669"/>
    <property type="project" value="UniProtKB-EC"/>
</dbReference>
<reference evidence="8 9" key="1">
    <citation type="submission" date="2015-01" db="EMBL/GenBank/DDBJ databases">
        <title>The Genome Sequence of Exophiala spinifera CBS89968.</title>
        <authorList>
            <consortium name="The Broad Institute Genomics Platform"/>
            <person name="Cuomo C."/>
            <person name="de Hoog S."/>
            <person name="Gorbushina A."/>
            <person name="Stielow B."/>
            <person name="Teixiera M."/>
            <person name="Abouelleil A."/>
            <person name="Chapman S.B."/>
            <person name="Priest M."/>
            <person name="Young S.K."/>
            <person name="Wortman J."/>
            <person name="Nusbaum C."/>
            <person name="Birren B."/>
        </authorList>
    </citation>
    <scope>NUCLEOTIDE SEQUENCE [LARGE SCALE GENOMIC DNA]</scope>
    <source>
        <strain evidence="8 9">CBS 89968</strain>
    </source>
</reference>
<dbReference type="InterPro" id="IPR013780">
    <property type="entry name" value="Glyco_hydro_b"/>
</dbReference>
<name>A0A0D2BCV5_9EURO</name>
<accession>A0A0D2BCV5</accession>
<dbReference type="VEuPathDB" id="FungiDB:PV08_06498"/>
<dbReference type="Pfam" id="PF21365">
    <property type="entry name" value="Glyco_hydro_31_3rd"/>
    <property type="match status" value="1"/>
</dbReference>
<dbReference type="InterPro" id="IPR048395">
    <property type="entry name" value="Glyco_hydro_31_C"/>
</dbReference>
<dbReference type="EC" id="3.2.1.20" evidence="3"/>
<dbReference type="SUPFAM" id="SSF51445">
    <property type="entry name" value="(Trans)glycosidases"/>
    <property type="match status" value="1"/>
</dbReference>
<gene>
    <name evidence="8" type="ORF">PV08_06498</name>
</gene>
<dbReference type="HOGENOM" id="CLU_005043_1_0_1"/>
<dbReference type="PANTHER" id="PTHR22762:SF89">
    <property type="entry name" value="ALPHA-XYLOSIDASE"/>
    <property type="match status" value="1"/>
</dbReference>
<dbReference type="AlphaFoldDB" id="A0A0D2BCV5"/>
<feature type="compositionally biased region" description="Basic and acidic residues" evidence="5">
    <location>
        <begin position="56"/>
        <end position="67"/>
    </location>
</feature>
<dbReference type="Gene3D" id="3.20.20.80">
    <property type="entry name" value="Glycosidases"/>
    <property type="match status" value="1"/>
</dbReference>
<dbReference type="SUPFAM" id="SSF51011">
    <property type="entry name" value="Glycosyl hydrolase domain"/>
    <property type="match status" value="1"/>
</dbReference>
<evidence type="ECO:0000313" key="9">
    <source>
        <dbReference type="Proteomes" id="UP000053328"/>
    </source>
</evidence>
<evidence type="ECO:0000259" key="6">
    <source>
        <dbReference type="Pfam" id="PF01055"/>
    </source>
</evidence>
<dbReference type="PANTHER" id="PTHR22762">
    <property type="entry name" value="ALPHA-GLUCOSIDASE"/>
    <property type="match status" value="1"/>
</dbReference>
<feature type="region of interest" description="Disordered" evidence="5">
    <location>
        <begin position="662"/>
        <end position="685"/>
    </location>
</feature>
<evidence type="ECO:0000256" key="2">
    <source>
        <dbReference type="ARBA" id="ARBA00007806"/>
    </source>
</evidence>
<keyword evidence="4" id="KW-0378">Hydrolase</keyword>
<dbReference type="OrthoDB" id="1334205at2759"/>
<dbReference type="Gene3D" id="2.60.40.1180">
    <property type="entry name" value="Golgi alpha-mannosidase II"/>
    <property type="match status" value="1"/>
</dbReference>
<evidence type="ECO:0000313" key="8">
    <source>
        <dbReference type="EMBL" id="KIW16445.1"/>
    </source>
</evidence>
<dbReference type="STRING" id="91928.A0A0D2BCV5"/>
<evidence type="ECO:0000256" key="1">
    <source>
        <dbReference type="ARBA" id="ARBA00001657"/>
    </source>
</evidence>
<evidence type="ECO:0000259" key="7">
    <source>
        <dbReference type="Pfam" id="PF21365"/>
    </source>
</evidence>
<comment type="similarity">
    <text evidence="2 4">Belongs to the glycosyl hydrolase 31 family.</text>
</comment>
<feature type="region of interest" description="Disordered" evidence="5">
    <location>
        <begin position="54"/>
        <end position="75"/>
    </location>
</feature>
<organism evidence="8 9">
    <name type="scientific">Exophiala spinifera</name>
    <dbReference type="NCBI Taxonomy" id="91928"/>
    <lineage>
        <taxon>Eukaryota</taxon>
        <taxon>Fungi</taxon>
        <taxon>Dikarya</taxon>
        <taxon>Ascomycota</taxon>
        <taxon>Pezizomycotina</taxon>
        <taxon>Eurotiomycetes</taxon>
        <taxon>Chaetothyriomycetidae</taxon>
        <taxon>Chaetothyriales</taxon>
        <taxon>Herpotrichiellaceae</taxon>
        <taxon>Exophiala</taxon>
    </lineage>
</organism>
<dbReference type="RefSeq" id="XP_016236661.1">
    <property type="nucleotide sequence ID" value="XM_016380834.1"/>
</dbReference>
<proteinExistence type="inferred from homology"/>
<dbReference type="CDD" id="cd06595">
    <property type="entry name" value="GH31_u1"/>
    <property type="match status" value="1"/>
</dbReference>
<protein>
    <recommendedName>
        <fullName evidence="3">alpha-glucosidase</fullName>
        <ecNumber evidence="3">3.2.1.20</ecNumber>
    </recommendedName>
</protein>
<feature type="domain" description="Glycosyl hydrolase family 31 C-terminal" evidence="7">
    <location>
        <begin position="538"/>
        <end position="630"/>
    </location>
</feature>
<dbReference type="Proteomes" id="UP000053328">
    <property type="component" value="Unassembled WGS sequence"/>
</dbReference>